<dbReference type="Proteomes" id="UP001418222">
    <property type="component" value="Unassembled WGS sequence"/>
</dbReference>
<name>A0AAP0B5J3_9ASPA</name>
<dbReference type="AlphaFoldDB" id="A0AAP0B5J3"/>
<keyword evidence="3" id="KW-1185">Reference proteome</keyword>
<evidence type="ECO:0000256" key="1">
    <source>
        <dbReference type="SAM" id="MobiDB-lite"/>
    </source>
</evidence>
<dbReference type="EMBL" id="JBBWWQ010000015">
    <property type="protein sequence ID" value="KAK8928816.1"/>
    <property type="molecule type" value="Genomic_DNA"/>
</dbReference>
<reference evidence="2 3" key="1">
    <citation type="journal article" date="2022" name="Nat. Plants">
        <title>Genomes of leafy and leafless Platanthera orchids illuminate the evolution of mycoheterotrophy.</title>
        <authorList>
            <person name="Li M.H."/>
            <person name="Liu K.W."/>
            <person name="Li Z."/>
            <person name="Lu H.C."/>
            <person name="Ye Q.L."/>
            <person name="Zhang D."/>
            <person name="Wang J.Y."/>
            <person name="Li Y.F."/>
            <person name="Zhong Z.M."/>
            <person name="Liu X."/>
            <person name="Yu X."/>
            <person name="Liu D.K."/>
            <person name="Tu X.D."/>
            <person name="Liu B."/>
            <person name="Hao Y."/>
            <person name="Liao X.Y."/>
            <person name="Jiang Y.T."/>
            <person name="Sun W.H."/>
            <person name="Chen J."/>
            <person name="Chen Y.Q."/>
            <person name="Ai Y."/>
            <person name="Zhai J.W."/>
            <person name="Wu S.S."/>
            <person name="Zhou Z."/>
            <person name="Hsiao Y.Y."/>
            <person name="Wu W.L."/>
            <person name="Chen Y.Y."/>
            <person name="Lin Y.F."/>
            <person name="Hsu J.L."/>
            <person name="Li C.Y."/>
            <person name="Wang Z.W."/>
            <person name="Zhao X."/>
            <person name="Zhong W.Y."/>
            <person name="Ma X.K."/>
            <person name="Ma L."/>
            <person name="Huang J."/>
            <person name="Chen G.Z."/>
            <person name="Huang M.Z."/>
            <person name="Huang L."/>
            <person name="Peng D.H."/>
            <person name="Luo Y.B."/>
            <person name="Zou S.Q."/>
            <person name="Chen S.P."/>
            <person name="Lan S."/>
            <person name="Tsai W.C."/>
            <person name="Van de Peer Y."/>
            <person name="Liu Z.J."/>
        </authorList>
    </citation>
    <scope>NUCLEOTIDE SEQUENCE [LARGE SCALE GENOMIC DNA]</scope>
    <source>
        <strain evidence="2">Lor287</strain>
    </source>
</reference>
<organism evidence="2 3">
    <name type="scientific">Platanthera zijinensis</name>
    <dbReference type="NCBI Taxonomy" id="2320716"/>
    <lineage>
        <taxon>Eukaryota</taxon>
        <taxon>Viridiplantae</taxon>
        <taxon>Streptophyta</taxon>
        <taxon>Embryophyta</taxon>
        <taxon>Tracheophyta</taxon>
        <taxon>Spermatophyta</taxon>
        <taxon>Magnoliopsida</taxon>
        <taxon>Liliopsida</taxon>
        <taxon>Asparagales</taxon>
        <taxon>Orchidaceae</taxon>
        <taxon>Orchidoideae</taxon>
        <taxon>Orchideae</taxon>
        <taxon>Orchidinae</taxon>
        <taxon>Platanthera</taxon>
    </lineage>
</organism>
<feature type="region of interest" description="Disordered" evidence="1">
    <location>
        <begin position="19"/>
        <end position="42"/>
    </location>
</feature>
<evidence type="ECO:0000313" key="3">
    <source>
        <dbReference type="Proteomes" id="UP001418222"/>
    </source>
</evidence>
<accession>A0AAP0B5J3</accession>
<evidence type="ECO:0000313" key="2">
    <source>
        <dbReference type="EMBL" id="KAK8928816.1"/>
    </source>
</evidence>
<comment type="caution">
    <text evidence="2">The sequence shown here is derived from an EMBL/GenBank/DDBJ whole genome shotgun (WGS) entry which is preliminary data.</text>
</comment>
<proteinExistence type="predicted"/>
<sequence>MATLTPGVLLTLLQSMSSDSKPLGKTSFRCPPGHGHRRSPLFHPLPGRSLALRRLLHRALRFRKLYLRQSLRP</sequence>
<gene>
    <name evidence="2" type="ORF">KSP39_PZI017885</name>
</gene>
<protein>
    <submittedName>
        <fullName evidence="2">Uncharacterized protein</fullName>
    </submittedName>
</protein>